<comment type="caution">
    <text evidence="1">The sequence shown here is derived from an EMBL/GenBank/DDBJ whole genome shotgun (WGS) entry which is preliminary data.</text>
</comment>
<keyword evidence="2" id="KW-1185">Reference proteome</keyword>
<protein>
    <submittedName>
        <fullName evidence="1">Uncharacterized protein</fullName>
    </submittedName>
</protein>
<evidence type="ECO:0000313" key="2">
    <source>
        <dbReference type="Proteomes" id="UP000734854"/>
    </source>
</evidence>
<accession>A0A8J5HRP6</accession>
<proteinExistence type="predicted"/>
<dbReference type="PANTHER" id="PTHR47604">
    <property type="entry name" value="ADENYLYL CYCLASE"/>
    <property type="match status" value="1"/>
</dbReference>
<organism evidence="1 2">
    <name type="scientific">Zingiber officinale</name>
    <name type="common">Ginger</name>
    <name type="synonym">Amomum zingiber</name>
    <dbReference type="NCBI Taxonomy" id="94328"/>
    <lineage>
        <taxon>Eukaryota</taxon>
        <taxon>Viridiplantae</taxon>
        <taxon>Streptophyta</taxon>
        <taxon>Embryophyta</taxon>
        <taxon>Tracheophyta</taxon>
        <taxon>Spermatophyta</taxon>
        <taxon>Magnoliopsida</taxon>
        <taxon>Liliopsida</taxon>
        <taxon>Zingiberales</taxon>
        <taxon>Zingiberaceae</taxon>
        <taxon>Zingiber</taxon>
    </lineage>
</organism>
<dbReference type="AlphaFoldDB" id="A0A8J5HRP6"/>
<reference evidence="1 2" key="1">
    <citation type="submission" date="2020-08" db="EMBL/GenBank/DDBJ databases">
        <title>Plant Genome Project.</title>
        <authorList>
            <person name="Zhang R.-G."/>
        </authorList>
    </citation>
    <scope>NUCLEOTIDE SEQUENCE [LARGE SCALE GENOMIC DNA]</scope>
    <source>
        <tissue evidence="1">Rhizome</tissue>
    </source>
</reference>
<dbReference type="Proteomes" id="UP000734854">
    <property type="component" value="Unassembled WGS sequence"/>
</dbReference>
<gene>
    <name evidence="1" type="ORF">ZIOFF_015790</name>
</gene>
<evidence type="ECO:0000313" key="1">
    <source>
        <dbReference type="EMBL" id="KAG6525819.1"/>
    </source>
</evidence>
<dbReference type="PANTHER" id="PTHR47604:SF1">
    <property type="entry name" value="ADENYLYL CYCLASE"/>
    <property type="match status" value="1"/>
</dbReference>
<dbReference type="EMBL" id="JACMSC010000004">
    <property type="protein sequence ID" value="KAG6525819.1"/>
    <property type="molecule type" value="Genomic_DNA"/>
</dbReference>
<sequence>MDSNEKLSPNLASLVLVPLTPSAAAGVPKYPKVLAVDYCPPSLGDLVSVPILRSSQAHYSVGRGYVAVRVPAVGLFSLKSYFSREFLAKPTSTNHQLVVMMMSIGRRRIYELSLRSSPATSANFLRNPFPGIVYSSTNDDSTQLLFFHSTLVGNVRGSLIVTLQMLLFLLTWTRAWYWVMMRYLRLSNLRIHSNFNCHLCMKVSEACARANALDYGLKTLWKHNIYGLAPSIGSAHYLLSYAKEHNDDQLMVKIMRILERNSLPLQAGTADKNLPETKKPQVAEELHKLVSQWPLDIIKIQNKENKQALAESLNRDIPAMLNSLISLGLDVPVDANKLNPLET</sequence>
<name>A0A8J5HRP6_ZINOF</name>